<keyword evidence="3" id="KW-1185">Reference proteome</keyword>
<dbReference type="Proteomes" id="UP000291124">
    <property type="component" value="Chromosome"/>
</dbReference>
<name>A0A4V1AH62_9FLAO</name>
<keyword evidence="1" id="KW-1133">Transmembrane helix</keyword>
<keyword evidence="1" id="KW-0472">Membrane</keyword>
<evidence type="ECO:0000256" key="1">
    <source>
        <dbReference type="SAM" id="Phobius"/>
    </source>
</evidence>
<keyword evidence="1" id="KW-0812">Transmembrane</keyword>
<dbReference type="AlphaFoldDB" id="A0A4V1AH62"/>
<feature type="transmembrane region" description="Helical" evidence="1">
    <location>
        <begin position="9"/>
        <end position="28"/>
    </location>
</feature>
<dbReference type="EMBL" id="CP037933">
    <property type="protein sequence ID" value="QBN20432.1"/>
    <property type="molecule type" value="Genomic_DNA"/>
</dbReference>
<feature type="transmembrane region" description="Helical" evidence="1">
    <location>
        <begin position="40"/>
        <end position="59"/>
    </location>
</feature>
<gene>
    <name evidence="2" type="ORF">E1750_17090</name>
</gene>
<accession>A0A4V1AH62</accession>
<proteinExistence type="predicted"/>
<evidence type="ECO:0000313" key="2">
    <source>
        <dbReference type="EMBL" id="QBN20432.1"/>
    </source>
</evidence>
<reference evidence="3" key="1">
    <citation type="submission" date="2019-03" db="EMBL/GenBank/DDBJ databases">
        <title>Flavobacterium sp.</title>
        <authorList>
            <person name="Kim H."/>
        </authorList>
    </citation>
    <scope>NUCLEOTIDE SEQUENCE [LARGE SCALE GENOMIC DNA]</scope>
    <source>
        <strain evidence="3">GS13</strain>
    </source>
</reference>
<organism evidence="2 3">
    <name type="scientific">Flavobacterium nackdongense</name>
    <dbReference type="NCBI Taxonomy" id="2547394"/>
    <lineage>
        <taxon>Bacteria</taxon>
        <taxon>Pseudomonadati</taxon>
        <taxon>Bacteroidota</taxon>
        <taxon>Flavobacteriia</taxon>
        <taxon>Flavobacteriales</taxon>
        <taxon>Flavobacteriaceae</taxon>
        <taxon>Flavobacterium</taxon>
    </lineage>
</organism>
<sequence>MKLTTVQKITVVLLVMYLIWEIVVQYWATTEKTAVIRADLALIYPILLIFILISVVQIFRKK</sequence>
<dbReference type="RefSeq" id="WP_133277932.1">
    <property type="nucleotide sequence ID" value="NZ_CP037933.1"/>
</dbReference>
<dbReference type="KEGG" id="fnk:E1750_17090"/>
<protein>
    <submittedName>
        <fullName evidence="2">Uncharacterized protein</fullName>
    </submittedName>
</protein>
<evidence type="ECO:0000313" key="3">
    <source>
        <dbReference type="Proteomes" id="UP000291124"/>
    </source>
</evidence>